<dbReference type="PANTHER" id="PTHR19862:SF14">
    <property type="entry name" value="WD REPEAT-CONTAINING PROTEIN 48"/>
    <property type="match status" value="1"/>
</dbReference>
<feature type="compositionally biased region" description="Low complexity" evidence="1">
    <location>
        <begin position="2538"/>
        <end position="2547"/>
    </location>
</feature>
<feature type="transmembrane region" description="Helical" evidence="2">
    <location>
        <begin position="3518"/>
        <end position="3542"/>
    </location>
</feature>
<dbReference type="InterPro" id="IPR006626">
    <property type="entry name" value="PbH1"/>
</dbReference>
<feature type="transmembrane region" description="Helical" evidence="2">
    <location>
        <begin position="2951"/>
        <end position="2972"/>
    </location>
</feature>
<keyword evidence="2" id="KW-0472">Membrane</keyword>
<organism evidence="3 4">
    <name type="scientific">Chlamydomonas schloesseri</name>
    <dbReference type="NCBI Taxonomy" id="2026947"/>
    <lineage>
        <taxon>Eukaryota</taxon>
        <taxon>Viridiplantae</taxon>
        <taxon>Chlorophyta</taxon>
        <taxon>core chlorophytes</taxon>
        <taxon>Chlorophyceae</taxon>
        <taxon>CS clade</taxon>
        <taxon>Chlamydomonadales</taxon>
        <taxon>Chlamydomonadaceae</taxon>
        <taxon>Chlamydomonas</taxon>
    </lineage>
</organism>
<name>A0A835WR64_9CHLO</name>
<dbReference type="GO" id="GO:0000724">
    <property type="term" value="P:double-strand break repair via homologous recombination"/>
    <property type="evidence" value="ECO:0007669"/>
    <property type="project" value="TreeGrafter"/>
</dbReference>
<sequence length="3589" mass="355062">MKWTATRGVTLVRGRSFTTDGRVSVPPPPPPNRDIGDWGVTFVNLTHLNLDESSITDLPLSPVAPLLQCLNCSRVSATGLTLAGLVGGSGLPVLRADSSGQCPAPDAPWAELAGQRVPAYGAMHVTGASAVQLDSFTCMDVTEAHGFACARLELVGADAAGAPPPAEPGAEAASGADATTDTTTAAVFSCSSCVVERNRVSWGAPELLEDHRAASVAVSGSSAVGRGALVLSRDGVGGGEDAGVAVDVELRDCSFDDNRGGAGAALSTEAGVQVGAITLFNTILTNNVAELGSGGALLLEGGVGSLALRGGSSVRLNFAAGLGGAVAVGAAFAPGFSLPAAASVSAAVDGAGGVQQLAVAEGSVLDSNLAVLGGGAVFVNGRVGSMTVSGTGSSVSRNRADWGSGGAVLVAGGMGSLLLSGGGGGGGGDSGGAEGGTAAACTLCYNKAYDSGGAIHVAGSSGDSSSTLPGMHVEVRDGARLVGNSAANGAGGALSLTGSVATVLIEGAGTALLSNMAATTGGAVVVRQGGVSGAITLAEGAVDGDVGSLVVAGGARLESNNATRGPGGGALVDGKLTLLHLMSGGSISRNYAFLRGGGVYVGGGLGAAVVEGGAVLDSNTAQFAGGGLGVDVCLGSLGVHGAGSSVSRNVASLDSGGGVWARGDVGELVVSAGARLEGNFALDSGGALYVSGGVGAGGGYCGGSATPGGASGIGGGVWLLDGGAVDGNRVTRSRGAGLAVRGDVSSMALERGGSISNNTAGDVAPPLSRGAGGHMPMAAGVWVGGVVGWIRISDGSRISHNIARKGGAAMYIGNPDGASDRSSGHVGWLHLMNGSCICDNLSGTIPDDGSRHAVVFISGRAKSIWVQNSSISRNQVLYGDSVSPPYGTTHGGALLTWQGVGSFVATDGSDLSDNAGGDGAVLCVPDQPPAAYHTISGSGSGSGSGLNSGDGYAIGEFVLEASRMERNNARGSGGALWTMGRVGELLISAGSSVSGNRAAGGGGGAIYLGLHLLSNVTVMDSVAAANAAAHGGGFLFHQVNATGAAEVAARLPPPSSRNDISAPSSPFVLSLIRSNITDNVAVKDGGAFLFDLNVSVPVLDASSSQPADAAAAAAALVSWPGGPPLLQLRVEDSELSGNWARIGAGGAVALLNALPVAAATNRSSSGASGSVAATSPPADGSSSASKQQQQQQQARWLADVSLGFELLISGGSRLLRNRAGDDSVRFEQDVDDVSPLAGNGGALFLWAQPSVIMLSTSTTSGSQSSSNASAAAGADACDLSSTATAAASQQQQWAAAGRDSQEGGVAWPGGSRACRLYIDGAALEGNRAAGGYGGGAAVVNCAVAVRRSRFAGNAAALRGGGLAFADYGLPAEAVGVSDDPHGRCGGTDANGVNGGSGASASGRRRLLQQQQPQQPQQRRLWLDVSGSAFDSNSAVDGGGGLFVEANATSAVRLADCSLTGNSVPRQGGGALIVVAATAAAASPATAAVEDATAAALAPAAVAVLRVNCSDNEAGEAGGCLALRLAAPGAAVAVQALRAAGNAAGSGAGVSVAGVRGSAVAAEDCVFDSNTARTTGGGWATGASFLDAAAALSAATAAGAGGAATAVTMVVQLSGCSFSANRALLNGGGVAIVADPAVASSLRGCNFTDNTASSSGGGLAVDGSALPGGSVVVAGCSFSSNGAKVSGGAVHVLAPAGGSGSNGSGAASGSSSSCGGLLQILGGSKLTGNWAGSMGGALMIEAAAAAATGDSSALALPASSPSNDSATPAASPAGAATGLATCLLQPAAFSLQNASVSLNSAPLGGAIFVAAGATALVNSSRLVRNSAAISGGAVAAVGCRALRLTGCDVLGGDAKLSGGGVFVDSCGLTVVDRTTLFNNTASAGGGIHLSGLRGSGSSSSSGSSSNSNSNGISSNNGSGSSSSSSSSSAALPVALLHKLNLTSNRASGVFGDVSVLAVNYPSYAGFQPYGSHGGAVLISNVVGVAISGSDVALSNKAEVGSAIASTQRCTSGNGTTTSNGFDGGGLAAALAAAAAAVAAQQQEQQAAAEGGLVPEATWRAALGELRRALTARCALLTIANTHLPMGNQSSAQAERGVVVPPLPAVWLEDLTASSLEARCSLLSLNGSSSTGGSSSSSSGSGSGSSSSSGDDGGISSIADMVQQALAAPVGTAVAVAANGVPPPAAAAFAAVTDSGSSNSSSGRLGARTSLTLATLLQMLHGCVRSGGAPAGSVGSGSSSTLLEDAGGADAGSSNNTASSGGSSSGSSDAGSSASAKVAIAVSATHLRVASVTDALLLANISGRVQPAYQQILIADRTTGQSQQQLQRASATDPALSSGAPGEPSDGSSSSSSGSSSTAVAGAALATLLVSPGGRFGLRLQLHDGLGQPNAVDIPKYDIRLDLIHLDNTSTAAGSRPTAVLRGAEYPVTTSYGVAAWDELLVYGWPGRYVLRARADFALDTVGPRAYPIAPLLIPLTVAPCEVGQELVSMDAAAASGSSRGGSDSPDSLTPLLTWCKQCRRDQLGLWHDRRPDLPSPLPASSNDSANDAAASNATTAAALLEALGGAANATRDLLGAGGGGDACDACCVPCPDGATCAGGALVIPQPGFWHSAANSTAVHACINAAACGDGWDESEPWSEALEAALAAVKDTAPDTLVWSQGRPALALARAALEDIVEDARSRLLGSCQQWWYHNLPPQQSRAWAAAGYAPLLTAHGTVLLASGSANGTADGGADAGSGSPPLPPPWCQLYTGGGDPTSYLQLQCAEGYTGNLCATCQPGYTLSPDFDCSPCPSLARTITLGILAFLGTVFLILYTTFTNMSEHYTEIASRMAREIKAMNDKKARKKAKKAAIKQVADNKDNPMDEQVQDQEEAEMKHFDDGEEDYSASDVLKAIITHAQFYIIVTKLGIAYPQVVTKYQAAVSAFTGAENYMAYSPTCLTPDSGPGGQASTAVAMGLLTPCVATALAALLWALRRFFFIQKHHWPAQTVAQVADGGACGDAKPAADGPIPASRGASQHAAISRSATQGRDASSGDTDPGPHTPSVGDGTPAAVAGPSDALAGAPSYVAAPVDVNSPAGKQLLGHSYATAIVTSRTNTPNATPRIPSGSSTPTRLRVVHHSVHPADTPSRLGSANANGGSNAALQAAAAAAALQEPRAPSSSSSSMQRNAAAGPVAESQEDGVDNPAAPAAAAAAAVAVAVDATCAAPSQIALLMDPTAASTCGSGRQQPAADPDAAPQPHPPPTASSPGPYPKSSRNANSISGGGGGGAAAAVGWEAWRARASAWLQSKQDHLRHPLRGLAYADTEVKMGGQLCVLVIVASFILYPSLAQVSLSIFACYTIDTGAGTFPENQMAIWSDGWWLRNMNQRCYEGEHLTLYLPIGVVAVLVFCVAPPLAYFIITAYYARRGELQEKQVLLRFGFLYHQYRRGWHWWGSARQLQTLAMVVVEVFGSAVSTLSQSLMLLAVLILFSVVNMACPAERSKALRMIEFLSTSVLCLTITLSLYFVQIPDDQQLSDSAMAAVGIVIVVINVALIFGFVVVMFKSAPSMPKSVRKRWKKLCKWLADKLCCCCKPDSQASSTHPPTITTSV</sequence>
<feature type="transmembrane region" description="Helical" evidence="2">
    <location>
        <begin position="2793"/>
        <end position="2813"/>
    </location>
</feature>
<evidence type="ECO:0000256" key="2">
    <source>
        <dbReference type="SAM" id="Phobius"/>
    </source>
</evidence>
<feature type="compositionally biased region" description="Low complexity" evidence="1">
    <location>
        <begin position="1162"/>
        <end position="1178"/>
    </location>
</feature>
<feature type="region of interest" description="Disordered" evidence="1">
    <location>
        <begin position="1162"/>
        <end position="1192"/>
    </location>
</feature>
<keyword evidence="2" id="KW-0812">Transmembrane</keyword>
<feature type="region of interest" description="Disordered" evidence="1">
    <location>
        <begin position="3218"/>
        <end position="3264"/>
    </location>
</feature>
<feature type="transmembrane region" description="Helical" evidence="2">
    <location>
        <begin position="3459"/>
        <end position="3476"/>
    </location>
</feature>
<dbReference type="PANTHER" id="PTHR19862">
    <property type="entry name" value="WD REPEAT-CONTAINING PROTEIN 48"/>
    <property type="match status" value="1"/>
</dbReference>
<dbReference type="InterPro" id="IPR051246">
    <property type="entry name" value="WDR48"/>
</dbReference>
<keyword evidence="2" id="KW-1133">Transmembrane helix</keyword>
<feature type="region of interest" description="Disordered" evidence="1">
    <location>
        <begin position="1897"/>
        <end position="1922"/>
    </location>
</feature>
<reference evidence="3" key="1">
    <citation type="journal article" date="2020" name="bioRxiv">
        <title>Comparative genomics of Chlamydomonas.</title>
        <authorList>
            <person name="Craig R.J."/>
            <person name="Hasan A.R."/>
            <person name="Ness R.W."/>
            <person name="Keightley P.D."/>
        </authorList>
    </citation>
    <scope>NUCLEOTIDE SEQUENCE</scope>
    <source>
        <strain evidence="3">CCAP 11/173</strain>
    </source>
</reference>
<feature type="compositionally biased region" description="Low complexity" evidence="1">
    <location>
        <begin position="3145"/>
        <end position="3163"/>
    </location>
</feature>
<feature type="region of interest" description="Disordered" evidence="1">
    <location>
        <begin position="2999"/>
        <end position="3056"/>
    </location>
</feature>
<feature type="transmembrane region" description="Helical" evidence="2">
    <location>
        <begin position="3488"/>
        <end position="3506"/>
    </location>
</feature>
<evidence type="ECO:0000313" key="4">
    <source>
        <dbReference type="Proteomes" id="UP000613740"/>
    </source>
</evidence>
<dbReference type="EMBL" id="JAEHOD010000006">
    <property type="protein sequence ID" value="KAG2452126.1"/>
    <property type="molecule type" value="Genomic_DNA"/>
</dbReference>
<dbReference type="SMART" id="SM00710">
    <property type="entry name" value="PbH1"/>
    <property type="match status" value="18"/>
</dbReference>
<dbReference type="GO" id="GO:0043130">
    <property type="term" value="F:ubiquitin binding"/>
    <property type="evidence" value="ECO:0007669"/>
    <property type="project" value="TreeGrafter"/>
</dbReference>
<feature type="compositionally biased region" description="Low complexity" evidence="1">
    <location>
        <begin position="1407"/>
        <end position="1418"/>
    </location>
</feature>
<dbReference type="Proteomes" id="UP000613740">
    <property type="component" value="Unassembled WGS sequence"/>
</dbReference>
<feature type="compositionally biased region" description="Polar residues" evidence="1">
    <location>
        <begin position="3022"/>
        <end position="3034"/>
    </location>
</feature>
<feature type="region of interest" description="Disordered" evidence="1">
    <location>
        <begin position="2321"/>
        <end position="2354"/>
    </location>
</feature>
<accession>A0A835WR64</accession>
<keyword evidence="4" id="KW-1185">Reference proteome</keyword>
<feature type="region of interest" description="Disordered" evidence="1">
    <location>
        <begin position="2125"/>
        <end position="2152"/>
    </location>
</feature>
<feature type="region of interest" description="Disordered" evidence="1">
    <location>
        <begin position="1379"/>
        <end position="1418"/>
    </location>
</feature>
<evidence type="ECO:0000256" key="1">
    <source>
        <dbReference type="SAM" id="MobiDB-lite"/>
    </source>
</evidence>
<gene>
    <name evidence="3" type="ORF">HYH02_003158</name>
</gene>
<feature type="region of interest" description="Disordered" evidence="1">
    <location>
        <begin position="3092"/>
        <end position="3113"/>
    </location>
</feature>
<feature type="compositionally biased region" description="Pro residues" evidence="1">
    <location>
        <begin position="3235"/>
        <end position="3250"/>
    </location>
</feature>
<evidence type="ECO:0008006" key="5">
    <source>
        <dbReference type="Google" id="ProtNLM"/>
    </source>
</evidence>
<dbReference type="OrthoDB" id="548667at2759"/>
<feature type="region of interest" description="Disordered" evidence="1">
    <location>
        <begin position="2226"/>
        <end position="2268"/>
    </location>
</feature>
<protein>
    <recommendedName>
        <fullName evidence="5">Right handed beta helix domain-containing protein</fullName>
    </recommendedName>
</protein>
<feature type="transmembrane region" description="Helical" evidence="2">
    <location>
        <begin position="3376"/>
        <end position="3403"/>
    </location>
</feature>
<feature type="compositionally biased region" description="Low complexity" evidence="1">
    <location>
        <begin position="2335"/>
        <end position="2354"/>
    </location>
</feature>
<evidence type="ECO:0000313" key="3">
    <source>
        <dbReference type="EMBL" id="KAG2452126.1"/>
    </source>
</evidence>
<feature type="region of interest" description="Disordered" evidence="1">
    <location>
        <begin position="3145"/>
        <end position="3183"/>
    </location>
</feature>
<feature type="region of interest" description="Disordered" evidence="1">
    <location>
        <begin position="2528"/>
        <end position="2547"/>
    </location>
</feature>
<comment type="caution">
    <text evidence="3">The sequence shown here is derived from an EMBL/GenBank/DDBJ whole genome shotgun (WGS) entry which is preliminary data.</text>
</comment>
<feature type="compositionally biased region" description="Polar residues" evidence="1">
    <location>
        <begin position="3092"/>
        <end position="3111"/>
    </location>
</feature>
<proteinExistence type="predicted"/>